<comment type="caution">
    <text evidence="3">The sequence shown here is derived from an EMBL/GenBank/DDBJ whole genome shotgun (WGS) entry which is preliminary data.</text>
</comment>
<dbReference type="AlphaFoldDB" id="A0A438MZ29"/>
<gene>
    <name evidence="3" type="ORF">B0A52_08055</name>
</gene>
<keyword evidence="1" id="KW-0677">Repeat</keyword>
<dbReference type="EMBL" id="NAJM01000033">
    <property type="protein sequence ID" value="RVX68988.1"/>
    <property type="molecule type" value="Genomic_DNA"/>
</dbReference>
<dbReference type="PANTHER" id="PTHR24198:SF165">
    <property type="entry name" value="ANKYRIN REPEAT-CONTAINING PROTEIN-RELATED"/>
    <property type="match status" value="1"/>
</dbReference>
<dbReference type="Pfam" id="PF12796">
    <property type="entry name" value="Ank_2"/>
    <property type="match status" value="1"/>
</dbReference>
<dbReference type="Gene3D" id="1.25.40.20">
    <property type="entry name" value="Ankyrin repeat-containing domain"/>
    <property type="match status" value="1"/>
</dbReference>
<proteinExistence type="predicted"/>
<dbReference type="SMART" id="SM00248">
    <property type="entry name" value="ANK"/>
    <property type="match status" value="3"/>
</dbReference>
<organism evidence="3 4">
    <name type="scientific">Exophiala mesophila</name>
    <name type="common">Black yeast-like fungus</name>
    <dbReference type="NCBI Taxonomy" id="212818"/>
    <lineage>
        <taxon>Eukaryota</taxon>
        <taxon>Fungi</taxon>
        <taxon>Dikarya</taxon>
        <taxon>Ascomycota</taxon>
        <taxon>Pezizomycotina</taxon>
        <taxon>Eurotiomycetes</taxon>
        <taxon>Chaetothyriomycetidae</taxon>
        <taxon>Chaetothyriales</taxon>
        <taxon>Herpotrichiellaceae</taxon>
        <taxon>Exophiala</taxon>
    </lineage>
</organism>
<dbReference type="InterPro" id="IPR002110">
    <property type="entry name" value="Ankyrin_rpt"/>
</dbReference>
<dbReference type="OrthoDB" id="20872at2759"/>
<reference evidence="3 4" key="1">
    <citation type="submission" date="2017-03" db="EMBL/GenBank/DDBJ databases">
        <title>Genomes of endolithic fungi from Antarctica.</title>
        <authorList>
            <person name="Coleine C."/>
            <person name="Masonjones S."/>
            <person name="Stajich J.E."/>
        </authorList>
    </citation>
    <scope>NUCLEOTIDE SEQUENCE [LARGE SCALE GENOMIC DNA]</scope>
    <source>
        <strain evidence="3 4">CCFEE 6314</strain>
    </source>
</reference>
<dbReference type="Proteomes" id="UP000288859">
    <property type="component" value="Unassembled WGS sequence"/>
</dbReference>
<dbReference type="SUPFAM" id="SSF48403">
    <property type="entry name" value="Ankyrin repeat"/>
    <property type="match status" value="1"/>
</dbReference>
<evidence type="ECO:0000256" key="2">
    <source>
        <dbReference type="ARBA" id="ARBA00023043"/>
    </source>
</evidence>
<dbReference type="InterPro" id="IPR036770">
    <property type="entry name" value="Ankyrin_rpt-contain_sf"/>
</dbReference>
<name>A0A438MZ29_EXOME</name>
<dbReference type="PANTHER" id="PTHR24198">
    <property type="entry name" value="ANKYRIN REPEAT AND PROTEIN KINASE DOMAIN-CONTAINING PROTEIN"/>
    <property type="match status" value="1"/>
</dbReference>
<dbReference type="Pfam" id="PF00023">
    <property type="entry name" value="Ank"/>
    <property type="match status" value="1"/>
</dbReference>
<evidence type="ECO:0000313" key="4">
    <source>
        <dbReference type="Proteomes" id="UP000288859"/>
    </source>
</evidence>
<sequence length="188" mass="20003">MAGFRRKPACLSSSSSFYDSDQQECGVVASPTFSNKDESTTVLESLLKGHNFPRIDQDQNISRYLCNIAGHPRLISGTALCLAISQGHTGAVAHLLQVLNIDVNSGCPLWRAAVTGQSSLVRMLLGHPGIDVNLGYGSTPLQAAAILGHGDVICELLKHSKINVNAWVGELGENAEEYSTASSSHDTL</sequence>
<protein>
    <submittedName>
        <fullName evidence="3">Uncharacterized protein</fullName>
    </submittedName>
</protein>
<keyword evidence="2" id="KW-0040">ANK repeat</keyword>
<evidence type="ECO:0000313" key="3">
    <source>
        <dbReference type="EMBL" id="RVX68988.1"/>
    </source>
</evidence>
<evidence type="ECO:0000256" key="1">
    <source>
        <dbReference type="ARBA" id="ARBA00022737"/>
    </source>
</evidence>
<accession>A0A438MZ29</accession>